<dbReference type="OrthoDB" id="3009322at2759"/>
<dbReference type="AlphaFoldDB" id="A0A0C2W6N3"/>
<feature type="compositionally biased region" description="Basic and acidic residues" evidence="1">
    <location>
        <begin position="1"/>
        <end position="16"/>
    </location>
</feature>
<evidence type="ECO:0000313" key="2">
    <source>
        <dbReference type="EMBL" id="KIL56807.1"/>
    </source>
</evidence>
<protein>
    <submittedName>
        <fullName evidence="2">Uncharacterized protein</fullName>
    </submittedName>
</protein>
<proteinExistence type="predicted"/>
<keyword evidence="3" id="KW-1185">Reference proteome</keyword>
<gene>
    <name evidence="2" type="ORF">M378DRAFT_16738</name>
</gene>
<dbReference type="STRING" id="946122.A0A0C2W6N3"/>
<evidence type="ECO:0000256" key="1">
    <source>
        <dbReference type="SAM" id="MobiDB-lite"/>
    </source>
</evidence>
<dbReference type="Proteomes" id="UP000054549">
    <property type="component" value="Unassembled WGS sequence"/>
</dbReference>
<name>A0A0C2W6N3_AMAMK</name>
<dbReference type="InParanoid" id="A0A0C2W6N3"/>
<evidence type="ECO:0000313" key="3">
    <source>
        <dbReference type="Proteomes" id="UP000054549"/>
    </source>
</evidence>
<reference evidence="2 3" key="1">
    <citation type="submission" date="2014-04" db="EMBL/GenBank/DDBJ databases">
        <title>Evolutionary Origins and Diversification of the Mycorrhizal Mutualists.</title>
        <authorList>
            <consortium name="DOE Joint Genome Institute"/>
            <consortium name="Mycorrhizal Genomics Consortium"/>
            <person name="Kohler A."/>
            <person name="Kuo A."/>
            <person name="Nagy L.G."/>
            <person name="Floudas D."/>
            <person name="Copeland A."/>
            <person name="Barry K.W."/>
            <person name="Cichocki N."/>
            <person name="Veneault-Fourrey C."/>
            <person name="LaButti K."/>
            <person name="Lindquist E.A."/>
            <person name="Lipzen A."/>
            <person name="Lundell T."/>
            <person name="Morin E."/>
            <person name="Murat C."/>
            <person name="Riley R."/>
            <person name="Ohm R."/>
            <person name="Sun H."/>
            <person name="Tunlid A."/>
            <person name="Henrissat B."/>
            <person name="Grigoriev I.V."/>
            <person name="Hibbett D.S."/>
            <person name="Martin F."/>
        </authorList>
    </citation>
    <scope>NUCLEOTIDE SEQUENCE [LARGE SCALE GENOMIC DNA]</scope>
    <source>
        <strain evidence="2 3">Koide BX008</strain>
    </source>
</reference>
<organism evidence="2 3">
    <name type="scientific">Amanita muscaria (strain Koide BX008)</name>
    <dbReference type="NCBI Taxonomy" id="946122"/>
    <lineage>
        <taxon>Eukaryota</taxon>
        <taxon>Fungi</taxon>
        <taxon>Dikarya</taxon>
        <taxon>Basidiomycota</taxon>
        <taxon>Agaricomycotina</taxon>
        <taxon>Agaricomycetes</taxon>
        <taxon>Agaricomycetidae</taxon>
        <taxon>Agaricales</taxon>
        <taxon>Pluteineae</taxon>
        <taxon>Amanitaceae</taxon>
        <taxon>Amanita</taxon>
    </lineage>
</organism>
<dbReference type="EMBL" id="KN818398">
    <property type="protein sequence ID" value="KIL56807.1"/>
    <property type="molecule type" value="Genomic_DNA"/>
</dbReference>
<dbReference type="Gene3D" id="1.20.1050.130">
    <property type="match status" value="1"/>
</dbReference>
<sequence length="80" mass="8920">MAKGEHKSPQHLEKHPFGGWPGRRRIPAIARYIATKYADQGPKLIPTDLKVSALFEQAASIEMSNFQPSALGFLSEKFKP</sequence>
<feature type="region of interest" description="Disordered" evidence="1">
    <location>
        <begin position="1"/>
        <end position="20"/>
    </location>
</feature>
<dbReference type="HOGENOM" id="CLU_2589210_0_0_1"/>
<accession>A0A0C2W6N3</accession>